<dbReference type="STRING" id="744872.Spica_0292"/>
<dbReference type="Proteomes" id="UP000000503">
    <property type="component" value="Chromosome"/>
</dbReference>
<keyword evidence="1" id="KW-0812">Transmembrane</keyword>
<gene>
    <name evidence="2" type="ordered locus">Spica_0292</name>
</gene>
<dbReference type="HOGENOM" id="CLU_719501_0_0_12"/>
<feature type="transmembrane region" description="Helical" evidence="1">
    <location>
        <begin position="303"/>
        <end position="323"/>
    </location>
</feature>
<dbReference type="eggNOG" id="COG5522">
    <property type="taxonomic scope" value="Bacteria"/>
</dbReference>
<evidence type="ECO:0008006" key="4">
    <source>
        <dbReference type="Google" id="ProtNLM"/>
    </source>
</evidence>
<dbReference type="NCBIfam" id="TIGR02206">
    <property type="entry name" value="intg_mem_TP0381"/>
    <property type="match status" value="1"/>
</dbReference>
<feature type="transmembrane region" description="Helical" evidence="1">
    <location>
        <begin position="238"/>
        <end position="256"/>
    </location>
</feature>
<name>F8EZU5_GRAC1</name>
<dbReference type="RefSeq" id="WP_013967770.1">
    <property type="nucleotide sequence ID" value="NC_015732.1"/>
</dbReference>
<evidence type="ECO:0000313" key="3">
    <source>
        <dbReference type="Proteomes" id="UP000000503"/>
    </source>
</evidence>
<reference evidence="3" key="1">
    <citation type="journal article" date="2013" name="Stand. Genomic Sci.">
        <title>Genome sequence of the thermophilic fresh-water bacterium Spirochaeta caldaria type strain (H1(T)), reclassification of Spirochaeta caldaria, Spirochaeta stenostrepta, and Spirochaeta zuelzerae in the genus Treponema as Treponema caldaria comb. nov., Treponema stenostrepta comb. nov., and Treponema zuelzerae comb. nov., and emendation of the genus Treponema.</title>
        <authorList>
            <person name="Abt B."/>
            <person name="Goker M."/>
            <person name="Scheuner C."/>
            <person name="Han C."/>
            <person name="Lu M."/>
            <person name="Misra M."/>
            <person name="Lapidus A."/>
            <person name="Nolan M."/>
            <person name="Lucas S."/>
            <person name="Hammon N."/>
            <person name="Deshpande S."/>
            <person name="Cheng J.F."/>
            <person name="Tapia R."/>
            <person name="Goodwin L.A."/>
            <person name="Pitluck S."/>
            <person name="Liolios K."/>
            <person name="Pagani I."/>
            <person name="Ivanova N."/>
            <person name="Mavromatis K."/>
            <person name="Mikhailova N."/>
            <person name="Huntemann M."/>
            <person name="Pati A."/>
            <person name="Chen A."/>
            <person name="Palaniappan K."/>
            <person name="Land M."/>
            <person name="Hauser L."/>
            <person name="Jeffries C.D."/>
            <person name="Rohde M."/>
            <person name="Spring S."/>
            <person name="Gronow S."/>
            <person name="Detter J.C."/>
            <person name="Bristow J."/>
            <person name="Eisen J.A."/>
            <person name="Markowitz V."/>
            <person name="Hugenholtz P."/>
            <person name="Kyrpides N.C."/>
            <person name="Woyke T."/>
            <person name="Klenk H.P."/>
        </authorList>
    </citation>
    <scope>NUCLEOTIDE SEQUENCE</scope>
    <source>
        <strain evidence="3">ATCC 51460 / DSM 7334 / H1</strain>
    </source>
</reference>
<evidence type="ECO:0000313" key="2">
    <source>
        <dbReference type="EMBL" id="AEJ18458.1"/>
    </source>
</evidence>
<dbReference type="Pfam" id="PF14808">
    <property type="entry name" value="TMEM164"/>
    <property type="match status" value="1"/>
</dbReference>
<dbReference type="EMBL" id="CP002868">
    <property type="protein sequence ID" value="AEJ18458.1"/>
    <property type="molecule type" value="Genomic_DNA"/>
</dbReference>
<proteinExistence type="predicted"/>
<feature type="transmembrane region" description="Helical" evidence="1">
    <location>
        <begin position="268"/>
        <end position="291"/>
    </location>
</feature>
<sequence length="384" mass="43560">MRQVVITSTILLTVLIILLDIRGLVGMWKPFGLQVHTPPTDYILPLEIPLGGLAWARDGAVSIRALLINADTGELVANQLIQRDKVIYRGQVLYELASFRSHITAPVSGTYILRMELYDCFENCRAVLDQFLTVSTQAPLTEFRMFSLSHWTALAVVLICAILVFFIGRSHRLSPKRKNWIGFAMYLMMLINEAIYHIYWQAIGAWSVSTALMLHMCGLSILLLPWVFIMKPGKSGRLLFEILYFWGVGGALQALFTPDIGLLGFPSYKYFSFFISHGLIILITVYASVTLSYKITYKSFIRALILSNGVIVVVYFINHWLVYLPPYEVGNYFVLSYPPVTGSIVDLFVELFGPSPWYFMGFEIMALIVFGMLVLPWYIAKVKT</sequence>
<dbReference type="KEGG" id="scd:Spica_0292"/>
<feature type="transmembrane region" description="Helical" evidence="1">
    <location>
        <begin position="205"/>
        <end position="226"/>
    </location>
</feature>
<keyword evidence="1" id="KW-1133">Transmembrane helix</keyword>
<dbReference type="OrthoDB" id="9813172at2"/>
<evidence type="ECO:0000256" key="1">
    <source>
        <dbReference type="SAM" id="Phobius"/>
    </source>
</evidence>
<feature type="transmembrane region" description="Helical" evidence="1">
    <location>
        <begin position="180"/>
        <end position="199"/>
    </location>
</feature>
<feature type="transmembrane region" description="Helical" evidence="1">
    <location>
        <begin position="357"/>
        <end position="380"/>
    </location>
</feature>
<dbReference type="InterPro" id="IPR011737">
    <property type="entry name" value="CHP02206_TP0381"/>
</dbReference>
<accession>F8EZU5</accession>
<feature type="transmembrane region" description="Helical" evidence="1">
    <location>
        <begin position="148"/>
        <end position="168"/>
    </location>
</feature>
<keyword evidence="3" id="KW-1185">Reference proteome</keyword>
<dbReference type="AlphaFoldDB" id="F8EZU5"/>
<organism evidence="2 3">
    <name type="scientific">Gracilinema caldarium (strain ATCC 51460 / DSM 7334 / H1)</name>
    <name type="common">Treponema caldarium</name>
    <dbReference type="NCBI Taxonomy" id="744872"/>
    <lineage>
        <taxon>Bacteria</taxon>
        <taxon>Pseudomonadati</taxon>
        <taxon>Spirochaetota</taxon>
        <taxon>Spirochaetia</taxon>
        <taxon>Spirochaetales</taxon>
        <taxon>Breznakiellaceae</taxon>
        <taxon>Gracilinema</taxon>
    </lineage>
</organism>
<keyword evidence="1" id="KW-0472">Membrane</keyword>
<protein>
    <recommendedName>
        <fullName evidence="4">TIGR02206 family membrane protein</fullName>
    </recommendedName>
</protein>